<organism evidence="1 2">
    <name type="scientific">Zea mays</name>
    <name type="common">Maize</name>
    <dbReference type="NCBI Taxonomy" id="4577"/>
    <lineage>
        <taxon>Eukaryota</taxon>
        <taxon>Viridiplantae</taxon>
        <taxon>Streptophyta</taxon>
        <taxon>Embryophyta</taxon>
        <taxon>Tracheophyta</taxon>
        <taxon>Spermatophyta</taxon>
        <taxon>Magnoliopsida</taxon>
        <taxon>Liliopsida</taxon>
        <taxon>Poales</taxon>
        <taxon>Poaceae</taxon>
        <taxon>PACMAD clade</taxon>
        <taxon>Panicoideae</taxon>
        <taxon>Andropogonodae</taxon>
        <taxon>Andropogoneae</taxon>
        <taxon>Tripsacinae</taxon>
        <taxon>Zea</taxon>
    </lineage>
</organism>
<dbReference type="InterPro" id="IPR050584">
    <property type="entry name" value="Cholesterol_7-desaturase"/>
</dbReference>
<reference evidence="1" key="3">
    <citation type="submission" date="2021-05" db="UniProtKB">
        <authorList>
            <consortium name="EnsemblPlants"/>
        </authorList>
    </citation>
    <scope>IDENTIFICATION</scope>
    <source>
        <strain evidence="1">cv. B73</strain>
    </source>
</reference>
<dbReference type="AlphaFoldDB" id="A0A804MBI4"/>
<keyword evidence="2" id="KW-1185">Reference proteome</keyword>
<name>A0A804MBI4_MAIZE</name>
<protein>
    <submittedName>
        <fullName evidence="1">Uncharacterized protein</fullName>
    </submittedName>
</protein>
<reference evidence="1" key="2">
    <citation type="submission" date="2019-07" db="EMBL/GenBank/DDBJ databases">
        <authorList>
            <person name="Seetharam A."/>
            <person name="Woodhouse M."/>
            <person name="Cannon E."/>
        </authorList>
    </citation>
    <scope>NUCLEOTIDE SEQUENCE [LARGE SCALE GENOMIC DNA]</scope>
    <source>
        <strain evidence="1">cv. B73</strain>
    </source>
</reference>
<evidence type="ECO:0000313" key="1">
    <source>
        <dbReference type="EnsemblPlants" id="Zm00001eb073220_P001"/>
    </source>
</evidence>
<dbReference type="Gramene" id="Zm00001eb073220_T001">
    <property type="protein sequence ID" value="Zm00001eb073220_P001"/>
    <property type="gene ID" value="Zm00001eb073220"/>
</dbReference>
<dbReference type="Proteomes" id="UP000007305">
    <property type="component" value="Chromosome 2"/>
</dbReference>
<dbReference type="InParanoid" id="A0A804MBI4"/>
<proteinExistence type="predicted"/>
<evidence type="ECO:0000313" key="2">
    <source>
        <dbReference type="Proteomes" id="UP000007305"/>
    </source>
</evidence>
<sequence length="212" mass="24068">MHTSSRACVASYPCVVQNNILWFYPRDDPEYKDVLQRKRPLLIPEIDDPDFVTVYGIRDLHYGYDILVENHMDPAHVPYAHKGIMRGIRKKEDPGRYVPEASFLPGPYDLIFNGKSISCDYSLKGQMNEGKSMEQSNWTVKGDSSSISSLLSHSVAHKHVAFANLKYKSYVTPKDEAKVKTDDVGHILLTYRKRARSVAVYGFMIGCSVFCP</sequence>
<accession>A0A804MBI4</accession>
<dbReference type="EnsemblPlants" id="Zm00001eb073220_T001">
    <property type="protein sequence ID" value="Zm00001eb073220_P001"/>
    <property type="gene ID" value="Zm00001eb073220"/>
</dbReference>
<dbReference type="Gene3D" id="3.90.380.10">
    <property type="entry name" value="Naphthalene 1,2-dioxygenase Alpha Subunit, Chain A, domain 1"/>
    <property type="match status" value="1"/>
</dbReference>
<reference evidence="2" key="1">
    <citation type="submission" date="2015-12" db="EMBL/GenBank/DDBJ databases">
        <title>Update maize B73 reference genome by single molecule sequencing technologies.</title>
        <authorList>
            <consortium name="Maize Genome Sequencing Project"/>
            <person name="Ware D."/>
        </authorList>
    </citation>
    <scope>NUCLEOTIDE SEQUENCE [LARGE SCALE GENOMIC DNA]</scope>
    <source>
        <strain evidence="2">cv. B73</strain>
    </source>
</reference>
<dbReference type="PANTHER" id="PTHR21266">
    <property type="entry name" value="IRON-SULFUR DOMAIN CONTAINING PROTEIN"/>
    <property type="match status" value="1"/>
</dbReference>
<dbReference type="SUPFAM" id="SSF55961">
    <property type="entry name" value="Bet v1-like"/>
    <property type="match status" value="1"/>
</dbReference>
<dbReference type="PANTHER" id="PTHR21266:SF58">
    <property type="entry name" value="PHEOPHORBIDE A OXYGENASE"/>
    <property type="match status" value="1"/>
</dbReference>